<name>A0AAV5IHS7_9ROSI</name>
<organism evidence="2 3">
    <name type="scientific">Rubroshorea leprosula</name>
    <dbReference type="NCBI Taxonomy" id="152421"/>
    <lineage>
        <taxon>Eukaryota</taxon>
        <taxon>Viridiplantae</taxon>
        <taxon>Streptophyta</taxon>
        <taxon>Embryophyta</taxon>
        <taxon>Tracheophyta</taxon>
        <taxon>Spermatophyta</taxon>
        <taxon>Magnoliopsida</taxon>
        <taxon>eudicotyledons</taxon>
        <taxon>Gunneridae</taxon>
        <taxon>Pentapetalae</taxon>
        <taxon>rosids</taxon>
        <taxon>malvids</taxon>
        <taxon>Malvales</taxon>
        <taxon>Dipterocarpaceae</taxon>
        <taxon>Rubroshorea</taxon>
    </lineage>
</organism>
<feature type="region of interest" description="Disordered" evidence="1">
    <location>
        <begin position="1"/>
        <end position="62"/>
    </location>
</feature>
<feature type="compositionally biased region" description="Low complexity" evidence="1">
    <location>
        <begin position="15"/>
        <end position="27"/>
    </location>
</feature>
<evidence type="ECO:0000313" key="2">
    <source>
        <dbReference type="EMBL" id="GKU97367.1"/>
    </source>
</evidence>
<gene>
    <name evidence="2" type="ORF">SLEP1_g10519</name>
</gene>
<sequence>MISERDATQSEAKNISSASQIATSSATFDSTTPIDLEKRPITNPPSFLRTPPMPAKPSLPIE</sequence>
<reference evidence="2 3" key="1">
    <citation type="journal article" date="2021" name="Commun. Biol.">
        <title>The genome of Shorea leprosula (Dipterocarpaceae) highlights the ecological relevance of drought in aseasonal tropical rainforests.</title>
        <authorList>
            <person name="Ng K.K.S."/>
            <person name="Kobayashi M.J."/>
            <person name="Fawcett J.A."/>
            <person name="Hatakeyama M."/>
            <person name="Paape T."/>
            <person name="Ng C.H."/>
            <person name="Ang C.C."/>
            <person name="Tnah L.H."/>
            <person name="Lee C.T."/>
            <person name="Nishiyama T."/>
            <person name="Sese J."/>
            <person name="O'Brien M.J."/>
            <person name="Copetti D."/>
            <person name="Mohd Noor M.I."/>
            <person name="Ong R.C."/>
            <person name="Putra M."/>
            <person name="Sireger I.Z."/>
            <person name="Indrioko S."/>
            <person name="Kosugi Y."/>
            <person name="Izuno A."/>
            <person name="Isagi Y."/>
            <person name="Lee S.L."/>
            <person name="Shimizu K.K."/>
        </authorList>
    </citation>
    <scope>NUCLEOTIDE SEQUENCE [LARGE SCALE GENOMIC DNA]</scope>
    <source>
        <strain evidence="2">214</strain>
    </source>
</reference>
<feature type="compositionally biased region" description="Pro residues" evidence="1">
    <location>
        <begin position="51"/>
        <end position="62"/>
    </location>
</feature>
<dbReference type="AlphaFoldDB" id="A0AAV5IHS7"/>
<evidence type="ECO:0000256" key="1">
    <source>
        <dbReference type="SAM" id="MobiDB-lite"/>
    </source>
</evidence>
<protein>
    <submittedName>
        <fullName evidence="2">Uncharacterized protein</fullName>
    </submittedName>
</protein>
<comment type="caution">
    <text evidence="2">The sequence shown here is derived from an EMBL/GenBank/DDBJ whole genome shotgun (WGS) entry which is preliminary data.</text>
</comment>
<evidence type="ECO:0000313" key="3">
    <source>
        <dbReference type="Proteomes" id="UP001054252"/>
    </source>
</evidence>
<dbReference type="EMBL" id="BPVZ01000011">
    <property type="protein sequence ID" value="GKU97367.1"/>
    <property type="molecule type" value="Genomic_DNA"/>
</dbReference>
<proteinExistence type="predicted"/>
<accession>A0AAV5IHS7</accession>
<keyword evidence="3" id="KW-1185">Reference proteome</keyword>
<dbReference type="Proteomes" id="UP001054252">
    <property type="component" value="Unassembled WGS sequence"/>
</dbReference>